<comment type="catalytic activity">
    <reaction evidence="13">
        <text>a lipid A disaccharide + ATP = a lipid IVA + ADP + H(+)</text>
        <dbReference type="Rhea" id="RHEA:67840"/>
        <dbReference type="ChEBI" id="CHEBI:15378"/>
        <dbReference type="ChEBI" id="CHEBI:30616"/>
        <dbReference type="ChEBI" id="CHEBI:176343"/>
        <dbReference type="ChEBI" id="CHEBI:176425"/>
        <dbReference type="ChEBI" id="CHEBI:456216"/>
        <dbReference type="EC" id="2.7.1.130"/>
    </reaction>
</comment>
<evidence type="ECO:0000313" key="15">
    <source>
        <dbReference type="Proteomes" id="UP000231701"/>
    </source>
</evidence>
<keyword evidence="5 13" id="KW-0444">Lipid biosynthesis</keyword>
<dbReference type="InterPro" id="IPR003758">
    <property type="entry name" value="LpxK"/>
</dbReference>
<organism evidence="14 15">
    <name type="scientific">Mariprofundus aestuarium</name>
    <dbReference type="NCBI Taxonomy" id="1921086"/>
    <lineage>
        <taxon>Bacteria</taxon>
        <taxon>Pseudomonadati</taxon>
        <taxon>Pseudomonadota</taxon>
        <taxon>Candidatius Mariprofundia</taxon>
        <taxon>Mariprofundales</taxon>
        <taxon>Mariprofundaceae</taxon>
        <taxon>Mariprofundus</taxon>
    </lineage>
</organism>
<reference evidence="14 15" key="1">
    <citation type="submission" date="2016-12" db="EMBL/GenBank/DDBJ databases">
        <title>Isolation and genomic insights into novel planktonic Zetaproteobacteria from stratified waters of the Chesapeake Bay.</title>
        <authorList>
            <person name="McAllister S.M."/>
            <person name="Kato S."/>
            <person name="Chan C.S."/>
            <person name="Chiu B.K."/>
            <person name="Field E.K."/>
        </authorList>
    </citation>
    <scope>NUCLEOTIDE SEQUENCE [LARGE SCALE GENOMIC DNA]</scope>
    <source>
        <strain evidence="14 15">CP-5</strain>
    </source>
</reference>
<dbReference type="GO" id="GO:0009244">
    <property type="term" value="P:lipopolysaccharide core region biosynthetic process"/>
    <property type="evidence" value="ECO:0007669"/>
    <property type="project" value="TreeGrafter"/>
</dbReference>
<accession>A0A2K8KWA6</accession>
<dbReference type="GO" id="GO:0009245">
    <property type="term" value="P:lipid A biosynthetic process"/>
    <property type="evidence" value="ECO:0007669"/>
    <property type="project" value="UniProtKB-UniRule"/>
</dbReference>
<dbReference type="NCBIfam" id="TIGR00682">
    <property type="entry name" value="lpxK"/>
    <property type="match status" value="1"/>
</dbReference>
<comment type="function">
    <text evidence="1 13">Transfers the gamma-phosphate of ATP to the 4'-position of a tetraacyldisaccharide 1-phosphate intermediate (termed DS-1-P) to form tetraacyldisaccharide 1,4'-bis-phosphate (lipid IVA).</text>
</comment>
<dbReference type="HAMAP" id="MF_00409">
    <property type="entry name" value="LpxK"/>
    <property type="match status" value="1"/>
</dbReference>
<dbReference type="Pfam" id="PF02606">
    <property type="entry name" value="LpxK"/>
    <property type="match status" value="1"/>
</dbReference>
<evidence type="ECO:0000256" key="1">
    <source>
        <dbReference type="ARBA" id="ARBA00002274"/>
    </source>
</evidence>
<evidence type="ECO:0000256" key="12">
    <source>
        <dbReference type="ARBA" id="ARBA00029757"/>
    </source>
</evidence>
<dbReference type="EC" id="2.7.1.130" evidence="3 13"/>
<gene>
    <name evidence="13" type="primary">lpxK</name>
    <name evidence="14" type="ORF">Ga0123461_0667</name>
</gene>
<dbReference type="AlphaFoldDB" id="A0A2K8KWA6"/>
<comment type="similarity">
    <text evidence="13">Belongs to the LpxK family.</text>
</comment>
<feature type="binding site" evidence="13">
    <location>
        <begin position="58"/>
        <end position="65"/>
    </location>
    <ligand>
        <name>ATP</name>
        <dbReference type="ChEBI" id="CHEBI:30616"/>
    </ligand>
</feature>
<protein>
    <recommendedName>
        <fullName evidence="4 13">Tetraacyldisaccharide 4'-kinase</fullName>
        <ecNumber evidence="3 13">2.7.1.130</ecNumber>
    </recommendedName>
    <alternativeName>
        <fullName evidence="12 13">Lipid A 4'-kinase</fullName>
    </alternativeName>
</protein>
<dbReference type="UniPathway" id="UPA00359">
    <property type="reaction ID" value="UER00482"/>
</dbReference>
<keyword evidence="9 13" id="KW-0418">Kinase</keyword>
<evidence type="ECO:0000256" key="6">
    <source>
        <dbReference type="ARBA" id="ARBA00022556"/>
    </source>
</evidence>
<keyword evidence="8 13" id="KW-0547">Nucleotide-binding</keyword>
<keyword evidence="10 13" id="KW-0067">ATP-binding</keyword>
<evidence type="ECO:0000256" key="3">
    <source>
        <dbReference type="ARBA" id="ARBA00012071"/>
    </source>
</evidence>
<evidence type="ECO:0000256" key="7">
    <source>
        <dbReference type="ARBA" id="ARBA00022679"/>
    </source>
</evidence>
<sequence>MSGLHSRIEGIWWSRSEPPLLLRLLEPLYHCISSRNLNRRARQTVEPPLPLISVGNITAGGSGKTPFVIWLAHALKAEGYSPVILCRGDGGKNAMPTLIDKQADPAVVGDEARLLADLSGCPVIAAKDRIAGSQMAKGMGDIIILDDGFQYRHLKRSCDIVLVPGEGVGNGHLIPAGPLREPIEALVRADIVIRTGDAAELEQPSPLSTGGEWHWQSKATELIDLMNSGAELPSSVYAVTAIARPQRFFDSLTTSGFELSGTKSFPDHHCFSQQEVDAMLHQPNVAVTGKDAVKLAPNWPKGRPLWLLKLEGIGPPGLIKAILKNLKIRP</sequence>
<evidence type="ECO:0000256" key="5">
    <source>
        <dbReference type="ARBA" id="ARBA00022516"/>
    </source>
</evidence>
<keyword evidence="11 13" id="KW-0443">Lipid metabolism</keyword>
<dbReference type="RefSeq" id="WP_100277025.1">
    <property type="nucleotide sequence ID" value="NZ_CP018799.1"/>
</dbReference>
<dbReference type="KEGG" id="maes:Ga0123461_0667"/>
<evidence type="ECO:0000256" key="2">
    <source>
        <dbReference type="ARBA" id="ARBA00004870"/>
    </source>
</evidence>
<dbReference type="SUPFAM" id="SSF52540">
    <property type="entry name" value="P-loop containing nucleoside triphosphate hydrolases"/>
    <property type="match status" value="1"/>
</dbReference>
<dbReference type="OrthoDB" id="5297728at2"/>
<keyword evidence="7 13" id="KW-0808">Transferase</keyword>
<evidence type="ECO:0000256" key="13">
    <source>
        <dbReference type="HAMAP-Rule" id="MF_00409"/>
    </source>
</evidence>
<keyword evidence="6 13" id="KW-0441">Lipid A biosynthesis</keyword>
<name>A0A2K8KWA6_MARES</name>
<evidence type="ECO:0000256" key="4">
    <source>
        <dbReference type="ARBA" id="ARBA00016436"/>
    </source>
</evidence>
<dbReference type="GO" id="GO:0005524">
    <property type="term" value="F:ATP binding"/>
    <property type="evidence" value="ECO:0007669"/>
    <property type="project" value="UniProtKB-UniRule"/>
</dbReference>
<keyword evidence="15" id="KW-1185">Reference proteome</keyword>
<evidence type="ECO:0000256" key="8">
    <source>
        <dbReference type="ARBA" id="ARBA00022741"/>
    </source>
</evidence>
<evidence type="ECO:0000313" key="14">
    <source>
        <dbReference type="EMBL" id="ATX79093.1"/>
    </source>
</evidence>
<evidence type="ECO:0000256" key="10">
    <source>
        <dbReference type="ARBA" id="ARBA00022840"/>
    </source>
</evidence>
<comment type="pathway">
    <text evidence="2 13">Glycolipid biosynthesis; lipid IV(A) biosynthesis; lipid IV(A) from (3R)-3-hydroxytetradecanoyl-[acyl-carrier-protein] and UDP-N-acetyl-alpha-D-glucosamine: step 6/6.</text>
</comment>
<proteinExistence type="inferred from homology"/>
<dbReference type="Proteomes" id="UP000231701">
    <property type="component" value="Chromosome"/>
</dbReference>
<dbReference type="EMBL" id="CP018799">
    <property type="protein sequence ID" value="ATX79093.1"/>
    <property type="molecule type" value="Genomic_DNA"/>
</dbReference>
<dbReference type="InterPro" id="IPR027417">
    <property type="entry name" value="P-loop_NTPase"/>
</dbReference>
<dbReference type="GO" id="GO:0005886">
    <property type="term" value="C:plasma membrane"/>
    <property type="evidence" value="ECO:0007669"/>
    <property type="project" value="TreeGrafter"/>
</dbReference>
<dbReference type="PANTHER" id="PTHR42724">
    <property type="entry name" value="TETRAACYLDISACCHARIDE 4'-KINASE"/>
    <property type="match status" value="1"/>
</dbReference>
<dbReference type="GO" id="GO:0009029">
    <property type="term" value="F:lipid-A 4'-kinase activity"/>
    <property type="evidence" value="ECO:0007669"/>
    <property type="project" value="UniProtKB-UniRule"/>
</dbReference>
<evidence type="ECO:0000256" key="11">
    <source>
        <dbReference type="ARBA" id="ARBA00023098"/>
    </source>
</evidence>
<evidence type="ECO:0000256" key="9">
    <source>
        <dbReference type="ARBA" id="ARBA00022777"/>
    </source>
</evidence>
<dbReference type="PANTHER" id="PTHR42724:SF1">
    <property type="entry name" value="TETRAACYLDISACCHARIDE 4'-KINASE, MITOCHONDRIAL-RELATED"/>
    <property type="match status" value="1"/>
</dbReference>